<evidence type="ECO:0000313" key="4">
    <source>
        <dbReference type="Proteomes" id="UP000594263"/>
    </source>
</evidence>
<accession>A0A7N0T4M2</accession>
<reference evidence="3" key="1">
    <citation type="submission" date="2021-01" db="UniProtKB">
        <authorList>
            <consortium name="EnsemblPlants"/>
        </authorList>
    </citation>
    <scope>IDENTIFICATION</scope>
</reference>
<proteinExistence type="predicted"/>
<dbReference type="Gramene" id="Kaladp0022s0142.1.v1.1">
    <property type="protein sequence ID" value="Kaladp0022s0142.1.v1.1.CDS.1"/>
    <property type="gene ID" value="Kaladp0022s0142.v1.1"/>
</dbReference>
<feature type="transmembrane region" description="Helical" evidence="2">
    <location>
        <begin position="238"/>
        <end position="261"/>
    </location>
</feature>
<dbReference type="PANTHER" id="PTHR34116:SF2">
    <property type="entry name" value="THH1_TOM1_TOM3 DOMAIN-CONTAINING PROTEIN"/>
    <property type="match status" value="1"/>
</dbReference>
<keyword evidence="2" id="KW-0472">Membrane</keyword>
<feature type="compositionally biased region" description="Polar residues" evidence="1">
    <location>
        <begin position="369"/>
        <end position="379"/>
    </location>
</feature>
<feature type="transmembrane region" description="Helical" evidence="2">
    <location>
        <begin position="100"/>
        <end position="120"/>
    </location>
</feature>
<feature type="transmembrane region" description="Helical" evidence="2">
    <location>
        <begin position="48"/>
        <end position="70"/>
    </location>
</feature>
<dbReference type="PIRSF" id="PIRSF031277">
    <property type="entry name" value="UCP031277"/>
    <property type="match status" value="1"/>
</dbReference>
<keyword evidence="4" id="KW-1185">Reference proteome</keyword>
<dbReference type="PANTHER" id="PTHR34116">
    <property type="entry name" value="PLASMINOGEN ACTIVATOR INHIBITOR"/>
    <property type="match status" value="1"/>
</dbReference>
<feature type="transmembrane region" description="Helical" evidence="2">
    <location>
        <begin position="12"/>
        <end position="36"/>
    </location>
</feature>
<feature type="region of interest" description="Disordered" evidence="1">
    <location>
        <begin position="330"/>
        <end position="350"/>
    </location>
</feature>
<sequence>MPLTRFVADVVGVVTICLVALLILFGIICIFYSLHLRYRIYSQGFIQLNYFSGPWIGRITYVLFAIWWGLGEIVRLDFLRQGRVVSAVGFEWQETLCKCYIISNMGFAEPCLFLTLALLLRAPLQKAESGPLSQKWNGKALRNVLLWCLPVLILQLAAILAGTKLNYYKKGTKLVPDHFVRAATTFLLEGKYMVALCTFPLLSTIISGVFLTILTLYLMLVGRRIFNLVVSKVLQRRIYIIILLVAVCLPLRYILLALSALSKPQEYLFQTLAFMAFLAPFSCVMVCIFILVYCPAADSLALGSLQDLDGRRRADDDQNDVSSLIANQSYVEDSSRNSPGRMSAASTKTESISFRTDDRSVTFVELSLFSPSRDGSPQFQGWPMRPTPRPAGSGSAV</sequence>
<dbReference type="OMA" id="WIGRITY"/>
<keyword evidence="2" id="KW-0812">Transmembrane</keyword>
<name>A0A7N0T4M2_KALFE</name>
<dbReference type="InterPro" id="IPR016971">
    <property type="entry name" value="UCP031277"/>
</dbReference>
<keyword evidence="2" id="KW-1133">Transmembrane helix</keyword>
<feature type="region of interest" description="Disordered" evidence="1">
    <location>
        <begin position="369"/>
        <end position="397"/>
    </location>
</feature>
<evidence type="ECO:0000256" key="1">
    <source>
        <dbReference type="SAM" id="MobiDB-lite"/>
    </source>
</evidence>
<evidence type="ECO:0000313" key="3">
    <source>
        <dbReference type="EnsemblPlants" id="Kaladp0022s0142.1.v1.1.CDS.1"/>
    </source>
</evidence>
<protein>
    <submittedName>
        <fullName evidence="3">Uncharacterized protein</fullName>
    </submittedName>
</protein>
<evidence type="ECO:0000256" key="2">
    <source>
        <dbReference type="SAM" id="Phobius"/>
    </source>
</evidence>
<dbReference type="Proteomes" id="UP000594263">
    <property type="component" value="Unplaced"/>
</dbReference>
<dbReference type="AlphaFoldDB" id="A0A7N0T4M2"/>
<feature type="transmembrane region" description="Helical" evidence="2">
    <location>
        <begin position="140"/>
        <end position="161"/>
    </location>
</feature>
<feature type="transmembrane region" description="Helical" evidence="2">
    <location>
        <begin position="267"/>
        <end position="294"/>
    </location>
</feature>
<organism evidence="3 4">
    <name type="scientific">Kalanchoe fedtschenkoi</name>
    <name type="common">Lavender scallops</name>
    <name type="synonym">South American air plant</name>
    <dbReference type="NCBI Taxonomy" id="63787"/>
    <lineage>
        <taxon>Eukaryota</taxon>
        <taxon>Viridiplantae</taxon>
        <taxon>Streptophyta</taxon>
        <taxon>Embryophyta</taxon>
        <taxon>Tracheophyta</taxon>
        <taxon>Spermatophyta</taxon>
        <taxon>Magnoliopsida</taxon>
        <taxon>eudicotyledons</taxon>
        <taxon>Gunneridae</taxon>
        <taxon>Pentapetalae</taxon>
        <taxon>Saxifragales</taxon>
        <taxon>Crassulaceae</taxon>
        <taxon>Kalanchoe</taxon>
    </lineage>
</organism>
<dbReference type="EnsemblPlants" id="Kaladp0022s0142.1.v1.1">
    <property type="protein sequence ID" value="Kaladp0022s0142.1.v1.1.CDS.1"/>
    <property type="gene ID" value="Kaladp0022s0142.v1.1"/>
</dbReference>
<feature type="transmembrane region" description="Helical" evidence="2">
    <location>
        <begin position="192"/>
        <end position="218"/>
    </location>
</feature>